<dbReference type="Proteomes" id="UP001500021">
    <property type="component" value="Unassembled WGS sequence"/>
</dbReference>
<organism evidence="3 4">
    <name type="scientific">Colwellia asteriadis</name>
    <dbReference type="NCBI Taxonomy" id="517723"/>
    <lineage>
        <taxon>Bacteria</taxon>
        <taxon>Pseudomonadati</taxon>
        <taxon>Pseudomonadota</taxon>
        <taxon>Gammaproteobacteria</taxon>
        <taxon>Alteromonadales</taxon>
        <taxon>Colwelliaceae</taxon>
        <taxon>Colwellia</taxon>
    </lineage>
</organism>
<feature type="domain" description="PKD/Chitinase" evidence="2">
    <location>
        <begin position="636"/>
        <end position="727"/>
    </location>
</feature>
<dbReference type="SMART" id="SM00089">
    <property type="entry name" value="PKD"/>
    <property type="match status" value="2"/>
</dbReference>
<evidence type="ECO:0000259" key="2">
    <source>
        <dbReference type="SMART" id="SM00089"/>
    </source>
</evidence>
<dbReference type="Gene3D" id="2.60.40.10">
    <property type="entry name" value="Immunoglobulins"/>
    <property type="match status" value="2"/>
</dbReference>
<dbReference type="EMBL" id="BAAAFA010000005">
    <property type="protein sequence ID" value="GAA0817278.1"/>
    <property type="molecule type" value="Genomic_DNA"/>
</dbReference>
<keyword evidence="4" id="KW-1185">Reference proteome</keyword>
<reference evidence="4" key="1">
    <citation type="journal article" date="2019" name="Int. J. Syst. Evol. Microbiol.">
        <title>The Global Catalogue of Microorganisms (GCM) 10K type strain sequencing project: providing services to taxonomists for standard genome sequencing and annotation.</title>
        <authorList>
            <consortium name="The Broad Institute Genomics Platform"/>
            <consortium name="The Broad Institute Genome Sequencing Center for Infectious Disease"/>
            <person name="Wu L."/>
            <person name="Ma J."/>
        </authorList>
    </citation>
    <scope>NUCLEOTIDE SEQUENCE [LARGE SCALE GENOMIC DNA]</scope>
    <source>
        <strain evidence="4">JCM 15608</strain>
    </source>
</reference>
<dbReference type="InterPro" id="IPR013783">
    <property type="entry name" value="Ig-like_fold"/>
</dbReference>
<protein>
    <recommendedName>
        <fullName evidence="2">PKD/Chitinase domain-containing protein</fullName>
    </recommendedName>
</protein>
<dbReference type="SUPFAM" id="SSF49299">
    <property type="entry name" value="PKD domain"/>
    <property type="match status" value="1"/>
</dbReference>
<comment type="caution">
    <text evidence="3">The sequence shown here is derived from an EMBL/GenBank/DDBJ whole genome shotgun (WGS) entry which is preliminary data.</text>
</comment>
<dbReference type="InterPro" id="IPR011049">
    <property type="entry name" value="Serralysin-like_metalloprot_C"/>
</dbReference>
<dbReference type="SUPFAM" id="SSF51120">
    <property type="entry name" value="beta-Roll"/>
    <property type="match status" value="1"/>
</dbReference>
<dbReference type="RefSeq" id="WP_343817170.1">
    <property type="nucleotide sequence ID" value="NZ_BAAAFA010000005.1"/>
</dbReference>
<evidence type="ECO:0000313" key="4">
    <source>
        <dbReference type="Proteomes" id="UP001500021"/>
    </source>
</evidence>
<keyword evidence="1" id="KW-0732">Signal</keyword>
<dbReference type="InterPro" id="IPR035986">
    <property type="entry name" value="PKD_dom_sf"/>
</dbReference>
<name>A0ABP3WGY3_9GAMM</name>
<feature type="signal peptide" evidence="1">
    <location>
        <begin position="1"/>
        <end position="29"/>
    </location>
</feature>
<dbReference type="InterPro" id="IPR022409">
    <property type="entry name" value="PKD/Chitinase_dom"/>
</dbReference>
<gene>
    <name evidence="3" type="ORF">GCM10009111_18320</name>
</gene>
<accession>A0ABP3WGY3</accession>
<proteinExistence type="predicted"/>
<feature type="domain" description="PKD/Chitinase" evidence="2">
    <location>
        <begin position="735"/>
        <end position="826"/>
    </location>
</feature>
<feature type="chain" id="PRO_5045277089" description="PKD/Chitinase domain-containing protein" evidence="1">
    <location>
        <begin position="30"/>
        <end position="881"/>
    </location>
</feature>
<dbReference type="Gene3D" id="2.150.10.10">
    <property type="entry name" value="Serralysin-like metalloprotease, C-terminal"/>
    <property type="match status" value="1"/>
</dbReference>
<evidence type="ECO:0000256" key="1">
    <source>
        <dbReference type="SAM" id="SignalP"/>
    </source>
</evidence>
<evidence type="ECO:0000313" key="3">
    <source>
        <dbReference type="EMBL" id="GAA0817278.1"/>
    </source>
</evidence>
<sequence length="881" mass="93199">MKATIKTKMKYLTACIFLTAGGQAQLANAGDMTNFLDALRGFESGLPDATDAIVNGYKTGYNDNTARTYSYLKKDAQGNDIPGRIDLACDGSVVGETHSVKRYFQKLDVDRFYDNNASLADRKRMIRKMQYSSLNAWGFVGYQNGEATLITSGYYIPQTEGGLSKYYSARPASEWAATGTGRQSEATCTGVKETIQFRWEGGTVDLLTPQVNEWLGTFSGKSDIYQFDDMRIPAKQEQIIRALMRSNYIKFRELMQERGKDWSDILGTSYDYIHIENGQQVTKTTTITMSGIIAATHLRGALGVINAIFEGTDAGDETGTTAGFYMDMFKGHDTLFDTPSNDIISGTQHPEMLFAGWGNDTVTTGDGKDQIVIQKNASGNTQTVINDFALGTDRISLGTEWTGSPLAQMTITSTSDQTGSVLTLPGNQSIVLQGVPSSSLPTNMDDYIVHAKSYVQGWGGTRETITGFRPMLDKIIPERHVTVSDLSAFENAAGNLEVGTDTWNTKELVGLKLADLTAEMFSEMTGDISQLGGITIPARPVVIANGDTAANGGDMINLTGSVTGTSNYEWTQVEPLSPKATINNPTALNTSIILPTVSSTTEFYFQLKGVNGLASNAASHAVLVSAGTNTGNNAPTAVVSSSATSVVEGQTVNLSGASSTDPDANTTLSYQWSASPANAGSFNSPTIDSPTFTAANVTADTSVNITLVVSDGELSDSASTWVTVTDSTVGNSAPTAVVSASAANVVEGNSITLNGANSTDPDANDTLTYQWSVSPASAGSFSSSTAANPTFTAASVSADTIATVSLTVSDGTLSDTATNAVTITNETTGTTVTPWVAGQTVVSNGDVVSYNGSCFAAQNNPGTWETPTSTSTWFWTEVSCN</sequence>